<evidence type="ECO:0008006" key="3">
    <source>
        <dbReference type="Google" id="ProtNLM"/>
    </source>
</evidence>
<dbReference type="InterPro" id="IPR049739">
    <property type="entry name" value="YraL-like"/>
</dbReference>
<dbReference type="PANTHER" id="PTHR37812">
    <property type="entry name" value="MU-LIKE PROPHAGE FLUMU PROTEIN C"/>
    <property type="match status" value="1"/>
</dbReference>
<dbReference type="HOGENOM" id="CLU_159841_0_0_9"/>
<dbReference type="InterPro" id="IPR009057">
    <property type="entry name" value="Homeodomain-like_sf"/>
</dbReference>
<reference evidence="1 2" key="1">
    <citation type="submission" date="2013-01" db="EMBL/GenBank/DDBJ databases">
        <title>The Genome Sequence of Clostridium clostridioforme 90A8.</title>
        <authorList>
            <consortium name="The Broad Institute Genome Sequencing Platform"/>
            <person name="Earl A."/>
            <person name="Ward D."/>
            <person name="Feldgarden M."/>
            <person name="Gevers D."/>
            <person name="Courvalin P."/>
            <person name="Lambert T."/>
            <person name="Walker B."/>
            <person name="Young S.K."/>
            <person name="Zeng Q."/>
            <person name="Gargeya S."/>
            <person name="Fitzgerald M."/>
            <person name="Haas B."/>
            <person name="Abouelleil A."/>
            <person name="Alvarado L."/>
            <person name="Arachchi H.M."/>
            <person name="Berlin A.M."/>
            <person name="Chapman S.B."/>
            <person name="Dewar J."/>
            <person name="Goldberg J."/>
            <person name="Griggs A."/>
            <person name="Gujja S."/>
            <person name="Hansen M."/>
            <person name="Howarth C."/>
            <person name="Imamovic A."/>
            <person name="Larimer J."/>
            <person name="McCowan C."/>
            <person name="Murphy C."/>
            <person name="Neiman D."/>
            <person name="Pearson M."/>
            <person name="Priest M."/>
            <person name="Roberts A."/>
            <person name="Saif S."/>
            <person name="Shea T."/>
            <person name="Sisk P."/>
            <person name="Sykes S."/>
            <person name="Wortman J."/>
            <person name="Nusbaum C."/>
            <person name="Birren B."/>
        </authorList>
    </citation>
    <scope>NUCLEOTIDE SEQUENCE [LARGE SCALE GENOMIC DNA]</scope>
    <source>
        <strain evidence="1 2">90A8</strain>
    </source>
</reference>
<dbReference type="PATRIC" id="fig|999408.3.peg.3683"/>
<dbReference type="PANTHER" id="PTHR37812:SF1">
    <property type="entry name" value="MU-LIKE PROPHAGE FLUMU PROTEIN C"/>
    <property type="match status" value="1"/>
</dbReference>
<dbReference type="SUPFAM" id="SSF46689">
    <property type="entry name" value="Homeodomain-like"/>
    <property type="match status" value="1"/>
</dbReference>
<dbReference type="RefSeq" id="WP_002586246.1">
    <property type="nucleotide sequence ID" value="NZ_KB850979.1"/>
</dbReference>
<sequence>MKYVNAKAVLPHGLVEELQEYVQAGYIYIPARENQHKAWGEQSGCRRELAERNAGIVDAYRQGVSLEELGDKYCLSVHAIRKIIYQK</sequence>
<gene>
    <name evidence="1" type="ORF">HMPREF1090_03405</name>
</gene>
<dbReference type="NCBIfam" id="NF040785">
    <property type="entry name" value="CD3324_fam"/>
    <property type="match status" value="1"/>
</dbReference>
<evidence type="ECO:0000313" key="2">
    <source>
        <dbReference type="Proteomes" id="UP000013085"/>
    </source>
</evidence>
<dbReference type="AlphaFoldDB" id="A0A0E2H7L4"/>
<dbReference type="GeneID" id="57963827"/>
<proteinExistence type="predicted"/>
<evidence type="ECO:0000313" key="1">
    <source>
        <dbReference type="EMBL" id="ENZ12282.1"/>
    </source>
</evidence>
<comment type="caution">
    <text evidence="1">The sequence shown here is derived from an EMBL/GenBank/DDBJ whole genome shotgun (WGS) entry which is preliminary data.</text>
</comment>
<name>A0A0E2H7L4_9FIRM</name>
<dbReference type="InterPro" id="IPR052411">
    <property type="entry name" value="c-mor_Regulatory_Protein"/>
</dbReference>
<accession>A0A0E2H7L4</accession>
<protein>
    <recommendedName>
        <fullName evidence="3">Mor transcription activator domain-containing protein</fullName>
    </recommendedName>
</protein>
<organism evidence="1 2">
    <name type="scientific">[Clostridium] clostridioforme 90A8</name>
    <dbReference type="NCBI Taxonomy" id="999408"/>
    <lineage>
        <taxon>Bacteria</taxon>
        <taxon>Bacillati</taxon>
        <taxon>Bacillota</taxon>
        <taxon>Clostridia</taxon>
        <taxon>Lachnospirales</taxon>
        <taxon>Lachnospiraceae</taxon>
        <taxon>Enterocloster</taxon>
    </lineage>
</organism>
<dbReference type="EMBL" id="AGYR01000039">
    <property type="protein sequence ID" value="ENZ12282.1"/>
    <property type="molecule type" value="Genomic_DNA"/>
</dbReference>
<dbReference type="Proteomes" id="UP000013085">
    <property type="component" value="Unassembled WGS sequence"/>
</dbReference>